<dbReference type="SUPFAM" id="SSF47384">
    <property type="entry name" value="Homodimeric domain of signal transducing histidine kinase"/>
    <property type="match status" value="1"/>
</dbReference>
<evidence type="ECO:0000313" key="10">
    <source>
        <dbReference type="Proteomes" id="UP001324427"/>
    </source>
</evidence>
<dbReference type="Gene3D" id="3.30.565.10">
    <property type="entry name" value="Histidine kinase-like ATPase, C-terminal domain"/>
    <property type="match status" value="1"/>
</dbReference>
<evidence type="ECO:0000256" key="5">
    <source>
        <dbReference type="PROSITE-ProRule" id="PRU00169"/>
    </source>
</evidence>
<dbReference type="InterPro" id="IPR004358">
    <property type="entry name" value="Sig_transdc_His_kin-like_C"/>
</dbReference>
<dbReference type="EMBL" id="JAVFHQ010000051">
    <property type="protein sequence ID" value="KAK4541596.1"/>
    <property type="molecule type" value="Genomic_DNA"/>
</dbReference>
<comment type="caution">
    <text evidence="9">The sequence shown here is derived from an EMBL/GenBank/DDBJ whole genome shotgun (WGS) entry which is preliminary data.</text>
</comment>
<dbReference type="Gene3D" id="3.40.50.2300">
    <property type="match status" value="1"/>
</dbReference>
<feature type="region of interest" description="Disordered" evidence="6">
    <location>
        <begin position="690"/>
        <end position="736"/>
    </location>
</feature>
<dbReference type="InterPro" id="IPR036890">
    <property type="entry name" value="HATPase_C_sf"/>
</dbReference>
<evidence type="ECO:0000256" key="3">
    <source>
        <dbReference type="ARBA" id="ARBA00022679"/>
    </source>
</evidence>
<dbReference type="PANTHER" id="PTHR43047:SF2">
    <property type="entry name" value="HISTIDINE KINASE M7"/>
    <property type="match status" value="1"/>
</dbReference>
<dbReference type="GO" id="GO:0005886">
    <property type="term" value="C:plasma membrane"/>
    <property type="evidence" value="ECO:0007669"/>
    <property type="project" value="TreeGrafter"/>
</dbReference>
<dbReference type="PRINTS" id="PR00344">
    <property type="entry name" value="BCTRLSENSOR"/>
</dbReference>
<dbReference type="Proteomes" id="UP001324427">
    <property type="component" value="Unassembled WGS sequence"/>
</dbReference>
<dbReference type="Pfam" id="PF02518">
    <property type="entry name" value="HATPase_c"/>
    <property type="match status" value="1"/>
</dbReference>
<evidence type="ECO:0000256" key="6">
    <source>
        <dbReference type="SAM" id="MobiDB-lite"/>
    </source>
</evidence>
<keyword evidence="10" id="KW-1185">Reference proteome</keyword>
<feature type="region of interest" description="Disordered" evidence="6">
    <location>
        <begin position="639"/>
        <end position="676"/>
    </location>
</feature>
<dbReference type="GO" id="GO:0000155">
    <property type="term" value="F:phosphorelay sensor kinase activity"/>
    <property type="evidence" value="ECO:0007669"/>
    <property type="project" value="InterPro"/>
</dbReference>
<dbReference type="InterPro" id="IPR011006">
    <property type="entry name" value="CheY-like_superfamily"/>
</dbReference>
<dbReference type="Gene3D" id="1.10.287.130">
    <property type="match status" value="1"/>
</dbReference>
<dbReference type="SUPFAM" id="SSF55874">
    <property type="entry name" value="ATPase domain of HSP90 chaperone/DNA topoisomerase II/histidine kinase"/>
    <property type="match status" value="1"/>
</dbReference>
<gene>
    <name evidence="9" type="ORF">LTR36_007893</name>
</gene>
<keyword evidence="4" id="KW-0418">Kinase</keyword>
<proteinExistence type="predicted"/>
<dbReference type="SMART" id="SM00448">
    <property type="entry name" value="REC"/>
    <property type="match status" value="1"/>
</dbReference>
<dbReference type="SMART" id="SM00387">
    <property type="entry name" value="HATPase_c"/>
    <property type="match status" value="1"/>
</dbReference>
<feature type="domain" description="Response regulatory" evidence="8">
    <location>
        <begin position="758"/>
        <end position="879"/>
    </location>
</feature>
<accession>A0AAV9J9E1</accession>
<reference evidence="9 10" key="1">
    <citation type="submission" date="2021-11" db="EMBL/GenBank/DDBJ databases">
        <title>Black yeast isolated from Biological Soil Crust.</title>
        <authorList>
            <person name="Kurbessoian T."/>
        </authorList>
    </citation>
    <scope>NUCLEOTIDE SEQUENCE [LARGE SCALE GENOMIC DNA]</scope>
    <source>
        <strain evidence="9 10">CCFEE 5522</strain>
    </source>
</reference>
<evidence type="ECO:0000256" key="2">
    <source>
        <dbReference type="ARBA" id="ARBA00012438"/>
    </source>
</evidence>
<comment type="catalytic activity">
    <reaction evidence="1">
        <text>ATP + protein L-histidine = ADP + protein N-phospho-L-histidine.</text>
        <dbReference type="EC" id="2.7.13.3"/>
    </reaction>
</comment>
<feature type="domain" description="Histidine kinase" evidence="7">
    <location>
        <begin position="518"/>
        <end position="636"/>
    </location>
</feature>
<dbReference type="InterPro" id="IPR003594">
    <property type="entry name" value="HATPase_dom"/>
</dbReference>
<dbReference type="AlphaFoldDB" id="A0AAV9J9E1"/>
<feature type="region of interest" description="Disordered" evidence="6">
    <location>
        <begin position="359"/>
        <end position="380"/>
    </location>
</feature>
<name>A0AAV9J9E1_9PEZI</name>
<dbReference type="EC" id="2.7.13.3" evidence="2"/>
<dbReference type="PROSITE" id="PS50110">
    <property type="entry name" value="RESPONSE_REGULATORY"/>
    <property type="match status" value="1"/>
</dbReference>
<dbReference type="SUPFAM" id="SSF52172">
    <property type="entry name" value="CheY-like"/>
    <property type="match status" value="1"/>
</dbReference>
<protein>
    <recommendedName>
        <fullName evidence="2">histidine kinase</fullName>
        <ecNumber evidence="2">2.7.13.3</ecNumber>
    </recommendedName>
</protein>
<dbReference type="InterPro" id="IPR005467">
    <property type="entry name" value="His_kinase_dom"/>
</dbReference>
<keyword evidence="3" id="KW-0808">Transferase</keyword>
<dbReference type="GO" id="GO:0009927">
    <property type="term" value="F:histidine phosphotransfer kinase activity"/>
    <property type="evidence" value="ECO:0007669"/>
    <property type="project" value="TreeGrafter"/>
</dbReference>
<evidence type="ECO:0000259" key="8">
    <source>
        <dbReference type="PROSITE" id="PS50110"/>
    </source>
</evidence>
<evidence type="ECO:0000313" key="9">
    <source>
        <dbReference type="EMBL" id="KAK4541596.1"/>
    </source>
</evidence>
<feature type="modified residue" description="4-aspartylphosphate" evidence="5">
    <location>
        <position position="813"/>
    </location>
</feature>
<dbReference type="InterPro" id="IPR036097">
    <property type="entry name" value="HisK_dim/P_sf"/>
</dbReference>
<feature type="compositionally biased region" description="Pro residues" evidence="6">
    <location>
        <begin position="664"/>
        <end position="673"/>
    </location>
</feature>
<evidence type="ECO:0000256" key="1">
    <source>
        <dbReference type="ARBA" id="ARBA00000085"/>
    </source>
</evidence>
<organism evidence="9 10">
    <name type="scientific">Oleoguttula mirabilis</name>
    <dbReference type="NCBI Taxonomy" id="1507867"/>
    <lineage>
        <taxon>Eukaryota</taxon>
        <taxon>Fungi</taxon>
        <taxon>Dikarya</taxon>
        <taxon>Ascomycota</taxon>
        <taxon>Pezizomycotina</taxon>
        <taxon>Dothideomycetes</taxon>
        <taxon>Dothideomycetidae</taxon>
        <taxon>Mycosphaerellales</taxon>
        <taxon>Teratosphaeriaceae</taxon>
        <taxon>Oleoguttula</taxon>
    </lineage>
</organism>
<dbReference type="FunFam" id="1.10.287.130:FF:000100">
    <property type="entry name" value="Sensor histidine kinase/response regulator"/>
    <property type="match status" value="1"/>
</dbReference>
<dbReference type="CDD" id="cd17546">
    <property type="entry name" value="REC_hyHK_CKI1_RcsC-like"/>
    <property type="match status" value="1"/>
</dbReference>
<dbReference type="Pfam" id="PF00072">
    <property type="entry name" value="Response_reg"/>
    <property type="match status" value="1"/>
</dbReference>
<keyword evidence="5" id="KW-0597">Phosphoprotein</keyword>
<evidence type="ECO:0000256" key="4">
    <source>
        <dbReference type="ARBA" id="ARBA00022777"/>
    </source>
</evidence>
<evidence type="ECO:0000259" key="7">
    <source>
        <dbReference type="PROSITE" id="PS50109"/>
    </source>
</evidence>
<dbReference type="InterPro" id="IPR001789">
    <property type="entry name" value="Sig_transdc_resp-reg_receiver"/>
</dbReference>
<sequence length="897" mass="99220">MERRTICFPQPGTRDIIQNGDPTFRQELSRLYSPSENNAIEALVALKARLRQTSTDDFWSEVTEGISAILGAEMSFVMKRVLVDEQEAAVEMPPWGEPGSCMMAAAFHYCAIDGTKFTKKQEKFAVYGCPCAYMRHDKVFLIPENLNEFITDNPNKLPTPAEAYIALPLFAEGKCFAHFGIMWSKEGAAQRTLSWAFIEMLMLSLEEMMVHRFVEGSNFIRPTPAQKERQRIIPHDAITIAQSLRPYAGSLSHELRTPMQGVVGMLDVMYATVQEAVEAQTDPKLRSIFEDLKANIEVVQDSSRRAVEAADNVVHAYDMNMSVPDGPPGFSLDESNDSMSPFSATMTDKRPEILVAGSNLPLSRPNKRRRDDAFSRHNSNVSSAKYPKVEHCAYSWAKAAEPSHEAMKGLQEAVDLQKNVFPAATTADVLTAEEVSGVVDSSTRIISPGLRHTNMSEVFQYVISEGLKMGGRPDSAPAQETDYGEIIEVRSRGSDGTASTKTIEWSVDPSVPRTMFIDEKDLTKLVSCVFLNAIKFTNGIAGRICINAKMSSRGRYITIKVSDNGPGIPAAFLPRLFQPFSQQNGSITRSNDGLGLGLMVAKGIARKLGGDLMCTRAETEGPRRGTEFDIKVPVIAGETISRPSSPFGSPMPRRAHMAQAEPAHMPPLPPAPVSPRRFSRALHDAVNAVPMSTVTRPRSATPPSPKSHTMLTVPTPEHLVPSSPPTPPSRDLTHKPKIRKSFSNPEIDRNLAKKYPLNFLVAEDNKINRKLLVSMLSKLGYKNVHEAHDGTEAVRQMSVTRLPHDQVDVVLMDLWMPLMDGYEATERILSMHDKPPTVLAVTADVTDGALERAAQVGMTGFMTKPYKMMDLQRLITEYCARSHAENEMMPTIGHTQY</sequence>
<dbReference type="PROSITE" id="PS50109">
    <property type="entry name" value="HIS_KIN"/>
    <property type="match status" value="1"/>
</dbReference>
<dbReference type="PANTHER" id="PTHR43047">
    <property type="entry name" value="TWO-COMPONENT HISTIDINE PROTEIN KINASE"/>
    <property type="match status" value="1"/>
</dbReference>